<proteinExistence type="predicted"/>
<comment type="caution">
    <text evidence="2">The sequence shown here is derived from an EMBL/GenBank/DDBJ whole genome shotgun (WGS) entry which is preliminary data.</text>
</comment>
<evidence type="ECO:0000313" key="3">
    <source>
        <dbReference type="Proteomes" id="UP000735302"/>
    </source>
</evidence>
<dbReference type="AlphaFoldDB" id="A0AAV3ZXM0"/>
<evidence type="ECO:0000256" key="1">
    <source>
        <dbReference type="SAM" id="MobiDB-lite"/>
    </source>
</evidence>
<organism evidence="2 3">
    <name type="scientific">Plakobranchus ocellatus</name>
    <dbReference type="NCBI Taxonomy" id="259542"/>
    <lineage>
        <taxon>Eukaryota</taxon>
        <taxon>Metazoa</taxon>
        <taxon>Spiralia</taxon>
        <taxon>Lophotrochozoa</taxon>
        <taxon>Mollusca</taxon>
        <taxon>Gastropoda</taxon>
        <taxon>Heterobranchia</taxon>
        <taxon>Euthyneura</taxon>
        <taxon>Panpulmonata</taxon>
        <taxon>Sacoglossa</taxon>
        <taxon>Placobranchoidea</taxon>
        <taxon>Plakobranchidae</taxon>
        <taxon>Plakobranchus</taxon>
    </lineage>
</organism>
<dbReference type="Proteomes" id="UP000735302">
    <property type="component" value="Unassembled WGS sequence"/>
</dbReference>
<dbReference type="EMBL" id="BLXT01002992">
    <property type="protein sequence ID" value="GFN99306.1"/>
    <property type="molecule type" value="Genomic_DNA"/>
</dbReference>
<evidence type="ECO:0000313" key="2">
    <source>
        <dbReference type="EMBL" id="GFN99306.1"/>
    </source>
</evidence>
<protein>
    <submittedName>
        <fullName evidence="2">Uncharacterized protein</fullName>
    </submittedName>
</protein>
<reference evidence="2 3" key="1">
    <citation type="journal article" date="2021" name="Elife">
        <title>Chloroplast acquisition without the gene transfer in kleptoplastic sea slugs, Plakobranchus ocellatus.</title>
        <authorList>
            <person name="Maeda T."/>
            <person name="Takahashi S."/>
            <person name="Yoshida T."/>
            <person name="Shimamura S."/>
            <person name="Takaki Y."/>
            <person name="Nagai Y."/>
            <person name="Toyoda A."/>
            <person name="Suzuki Y."/>
            <person name="Arimoto A."/>
            <person name="Ishii H."/>
            <person name="Satoh N."/>
            <person name="Nishiyama T."/>
            <person name="Hasebe M."/>
            <person name="Maruyama T."/>
            <person name="Minagawa J."/>
            <person name="Obokata J."/>
            <person name="Shigenobu S."/>
        </authorList>
    </citation>
    <scope>NUCLEOTIDE SEQUENCE [LARGE SCALE GENOMIC DNA]</scope>
</reference>
<name>A0AAV3ZXM0_9GAST</name>
<gene>
    <name evidence="2" type="ORF">PoB_002581200</name>
</gene>
<feature type="region of interest" description="Disordered" evidence="1">
    <location>
        <begin position="1"/>
        <end position="24"/>
    </location>
</feature>
<accession>A0AAV3ZXM0</accession>
<sequence>MFRSNAIGEGDISRSRDRDTSHNRQILCVTAPKVTRSIKSLNSTRAANSTSVTGMDVSPTLNDNISFSLANHSPRSRVDLIPRTRVVQVF</sequence>
<feature type="compositionally biased region" description="Basic and acidic residues" evidence="1">
    <location>
        <begin position="11"/>
        <end position="22"/>
    </location>
</feature>
<keyword evidence="3" id="KW-1185">Reference proteome</keyword>